<dbReference type="InterPro" id="IPR013324">
    <property type="entry name" value="RNA_pol_sigma_r3/r4-like"/>
</dbReference>
<dbReference type="SUPFAM" id="SSF88946">
    <property type="entry name" value="Sigma2 domain of RNA polymerase sigma factors"/>
    <property type="match status" value="1"/>
</dbReference>
<evidence type="ECO:0000313" key="7">
    <source>
        <dbReference type="EMBL" id="MDN5204299.1"/>
    </source>
</evidence>
<comment type="similarity">
    <text evidence="1">Belongs to the sigma-70 factor family. ECF subfamily.</text>
</comment>
<name>A0ABT8KVW1_9BACT</name>
<dbReference type="Gene3D" id="1.10.10.10">
    <property type="entry name" value="Winged helix-like DNA-binding domain superfamily/Winged helix DNA-binding domain"/>
    <property type="match status" value="1"/>
</dbReference>
<dbReference type="InterPro" id="IPR014284">
    <property type="entry name" value="RNA_pol_sigma-70_dom"/>
</dbReference>
<gene>
    <name evidence="7" type="ORF">QQ008_23100</name>
</gene>
<dbReference type="EMBL" id="JAUJEA010000010">
    <property type="protein sequence ID" value="MDN5204299.1"/>
    <property type="molecule type" value="Genomic_DNA"/>
</dbReference>
<feature type="domain" description="RNA polymerase sigma-70 region 2" evidence="5">
    <location>
        <begin position="12"/>
        <end position="79"/>
    </location>
</feature>
<dbReference type="Pfam" id="PF08281">
    <property type="entry name" value="Sigma70_r4_2"/>
    <property type="match status" value="1"/>
</dbReference>
<evidence type="ECO:0000259" key="5">
    <source>
        <dbReference type="Pfam" id="PF04542"/>
    </source>
</evidence>
<dbReference type="InterPro" id="IPR039425">
    <property type="entry name" value="RNA_pol_sigma-70-like"/>
</dbReference>
<accession>A0ABT8KVW1</accession>
<dbReference type="Pfam" id="PF04542">
    <property type="entry name" value="Sigma70_r2"/>
    <property type="match status" value="1"/>
</dbReference>
<evidence type="ECO:0000256" key="2">
    <source>
        <dbReference type="ARBA" id="ARBA00023015"/>
    </source>
</evidence>
<keyword evidence="8" id="KW-1185">Reference proteome</keyword>
<evidence type="ECO:0000256" key="3">
    <source>
        <dbReference type="ARBA" id="ARBA00023082"/>
    </source>
</evidence>
<keyword evidence="3" id="KW-0731">Sigma factor</keyword>
<dbReference type="Proteomes" id="UP001172082">
    <property type="component" value="Unassembled WGS sequence"/>
</dbReference>
<proteinExistence type="inferred from homology"/>
<dbReference type="PANTHER" id="PTHR43133:SF45">
    <property type="entry name" value="RNA POLYMERASE ECF-TYPE SIGMA FACTOR"/>
    <property type="match status" value="1"/>
</dbReference>
<reference evidence="7" key="1">
    <citation type="submission" date="2023-06" db="EMBL/GenBank/DDBJ databases">
        <title>Genomic of Parafulvivirga corallium.</title>
        <authorList>
            <person name="Wang G."/>
        </authorList>
    </citation>
    <scope>NUCLEOTIDE SEQUENCE</scope>
    <source>
        <strain evidence="7">BMA10</strain>
    </source>
</reference>
<dbReference type="RefSeq" id="WP_346754324.1">
    <property type="nucleotide sequence ID" value="NZ_JAUJEA010000010.1"/>
</dbReference>
<dbReference type="Gene3D" id="1.10.1740.10">
    <property type="match status" value="1"/>
</dbReference>
<sequence>MDSLKQDFLKVIDKHQGIIKSLCHIYYHDFEDQRDTRQDIILQLWKSFTSFRGESNISTWIYKVSLNTILSKIKKEKRRPRNESLSHLHENKPVPSLNADDDLQFLNQLIQSLKELDKAVIILYLEGYKNNEIAQLIGLTPSNIGTRMNRIKATLKSKFRIYHYDFK</sequence>
<evidence type="ECO:0000256" key="4">
    <source>
        <dbReference type="ARBA" id="ARBA00023163"/>
    </source>
</evidence>
<dbReference type="InterPro" id="IPR013325">
    <property type="entry name" value="RNA_pol_sigma_r2"/>
</dbReference>
<evidence type="ECO:0000256" key="1">
    <source>
        <dbReference type="ARBA" id="ARBA00010641"/>
    </source>
</evidence>
<feature type="domain" description="RNA polymerase sigma factor 70 region 4 type 2" evidence="6">
    <location>
        <begin position="107"/>
        <end position="155"/>
    </location>
</feature>
<protein>
    <submittedName>
        <fullName evidence="7">Sigma-70 family RNA polymerase sigma factor</fullName>
    </submittedName>
</protein>
<keyword evidence="2" id="KW-0805">Transcription regulation</keyword>
<evidence type="ECO:0000313" key="8">
    <source>
        <dbReference type="Proteomes" id="UP001172082"/>
    </source>
</evidence>
<comment type="caution">
    <text evidence="7">The sequence shown here is derived from an EMBL/GenBank/DDBJ whole genome shotgun (WGS) entry which is preliminary data.</text>
</comment>
<organism evidence="7 8">
    <name type="scientific">Splendidivirga corallicola</name>
    <dbReference type="NCBI Taxonomy" id="3051826"/>
    <lineage>
        <taxon>Bacteria</taxon>
        <taxon>Pseudomonadati</taxon>
        <taxon>Bacteroidota</taxon>
        <taxon>Cytophagia</taxon>
        <taxon>Cytophagales</taxon>
        <taxon>Splendidivirgaceae</taxon>
        <taxon>Splendidivirga</taxon>
    </lineage>
</organism>
<dbReference type="InterPro" id="IPR036388">
    <property type="entry name" value="WH-like_DNA-bd_sf"/>
</dbReference>
<keyword evidence="4" id="KW-0804">Transcription</keyword>
<dbReference type="InterPro" id="IPR007627">
    <property type="entry name" value="RNA_pol_sigma70_r2"/>
</dbReference>
<dbReference type="NCBIfam" id="TIGR02937">
    <property type="entry name" value="sigma70-ECF"/>
    <property type="match status" value="1"/>
</dbReference>
<dbReference type="PANTHER" id="PTHR43133">
    <property type="entry name" value="RNA POLYMERASE ECF-TYPE SIGMA FACTO"/>
    <property type="match status" value="1"/>
</dbReference>
<dbReference type="InterPro" id="IPR013249">
    <property type="entry name" value="RNA_pol_sigma70_r4_t2"/>
</dbReference>
<dbReference type="SUPFAM" id="SSF88659">
    <property type="entry name" value="Sigma3 and sigma4 domains of RNA polymerase sigma factors"/>
    <property type="match status" value="1"/>
</dbReference>
<evidence type="ECO:0000259" key="6">
    <source>
        <dbReference type="Pfam" id="PF08281"/>
    </source>
</evidence>